<dbReference type="PANTHER" id="PTHR24198">
    <property type="entry name" value="ANKYRIN REPEAT AND PROTEIN KINASE DOMAIN-CONTAINING PROTEIN"/>
    <property type="match status" value="1"/>
</dbReference>
<keyword evidence="1" id="KW-0677">Repeat</keyword>
<feature type="repeat" description="ANK" evidence="3">
    <location>
        <begin position="705"/>
        <end position="740"/>
    </location>
</feature>
<dbReference type="InterPro" id="IPR002110">
    <property type="entry name" value="Ankyrin_rpt"/>
</dbReference>
<evidence type="ECO:0000256" key="3">
    <source>
        <dbReference type="PROSITE-ProRule" id="PRU00023"/>
    </source>
</evidence>
<accession>A0A8J6H9J2</accession>
<dbReference type="PROSITE" id="PS50088">
    <property type="entry name" value="ANK_REPEAT"/>
    <property type="match status" value="6"/>
</dbReference>
<dbReference type="InterPro" id="IPR036770">
    <property type="entry name" value="Ankyrin_rpt-contain_sf"/>
</dbReference>
<evidence type="ECO:0000256" key="1">
    <source>
        <dbReference type="ARBA" id="ARBA00022737"/>
    </source>
</evidence>
<dbReference type="Proteomes" id="UP000719412">
    <property type="component" value="Unassembled WGS sequence"/>
</dbReference>
<feature type="repeat" description="ANK" evidence="3">
    <location>
        <begin position="741"/>
        <end position="773"/>
    </location>
</feature>
<name>A0A8J6H9J2_TENMO</name>
<evidence type="ECO:0000313" key="5">
    <source>
        <dbReference type="Proteomes" id="UP000719412"/>
    </source>
</evidence>
<keyword evidence="5" id="KW-1185">Reference proteome</keyword>
<dbReference type="SUPFAM" id="SSF48403">
    <property type="entry name" value="Ankyrin repeat"/>
    <property type="match status" value="2"/>
</dbReference>
<dbReference type="EMBL" id="JABDTM020024145">
    <property type="protein sequence ID" value="KAH0814585.1"/>
    <property type="molecule type" value="Genomic_DNA"/>
</dbReference>
<comment type="caution">
    <text evidence="4">The sequence shown here is derived from an EMBL/GenBank/DDBJ whole genome shotgun (WGS) entry which is preliminary data.</text>
</comment>
<dbReference type="PANTHER" id="PTHR24198:SF165">
    <property type="entry name" value="ANKYRIN REPEAT-CONTAINING PROTEIN-RELATED"/>
    <property type="match status" value="1"/>
</dbReference>
<protein>
    <submittedName>
        <fullName evidence="4">Uncharacterized protein</fullName>
    </submittedName>
</protein>
<dbReference type="PRINTS" id="PR01415">
    <property type="entry name" value="ANKYRIN"/>
</dbReference>
<feature type="repeat" description="ANK" evidence="3">
    <location>
        <begin position="1137"/>
        <end position="1172"/>
    </location>
</feature>
<dbReference type="Pfam" id="PF12796">
    <property type="entry name" value="Ank_2"/>
    <property type="match status" value="3"/>
</dbReference>
<feature type="repeat" description="ANK" evidence="3">
    <location>
        <begin position="341"/>
        <end position="373"/>
    </location>
</feature>
<evidence type="ECO:0000256" key="2">
    <source>
        <dbReference type="ARBA" id="ARBA00023043"/>
    </source>
</evidence>
<reference evidence="4" key="1">
    <citation type="journal article" date="2020" name="J Insects Food Feed">
        <title>The yellow mealworm (Tenebrio molitor) genome: a resource for the emerging insects as food and feed industry.</title>
        <authorList>
            <person name="Eriksson T."/>
            <person name="Andere A."/>
            <person name="Kelstrup H."/>
            <person name="Emery V."/>
            <person name="Picard C."/>
        </authorList>
    </citation>
    <scope>NUCLEOTIDE SEQUENCE</scope>
    <source>
        <strain evidence="4">Stoneville</strain>
        <tissue evidence="4">Whole head</tissue>
    </source>
</reference>
<reference evidence="4" key="2">
    <citation type="submission" date="2021-08" db="EMBL/GenBank/DDBJ databases">
        <authorList>
            <person name="Eriksson T."/>
        </authorList>
    </citation>
    <scope>NUCLEOTIDE SEQUENCE</scope>
    <source>
        <strain evidence="4">Stoneville</strain>
        <tissue evidence="4">Whole head</tissue>
    </source>
</reference>
<organism evidence="4 5">
    <name type="scientific">Tenebrio molitor</name>
    <name type="common">Yellow mealworm beetle</name>
    <dbReference type="NCBI Taxonomy" id="7067"/>
    <lineage>
        <taxon>Eukaryota</taxon>
        <taxon>Metazoa</taxon>
        <taxon>Ecdysozoa</taxon>
        <taxon>Arthropoda</taxon>
        <taxon>Hexapoda</taxon>
        <taxon>Insecta</taxon>
        <taxon>Pterygota</taxon>
        <taxon>Neoptera</taxon>
        <taxon>Endopterygota</taxon>
        <taxon>Coleoptera</taxon>
        <taxon>Polyphaga</taxon>
        <taxon>Cucujiformia</taxon>
        <taxon>Tenebrionidae</taxon>
        <taxon>Tenebrio</taxon>
    </lineage>
</organism>
<proteinExistence type="predicted"/>
<keyword evidence="2 3" id="KW-0040">ANK repeat</keyword>
<gene>
    <name evidence="4" type="ORF">GEV33_008207</name>
</gene>
<feature type="repeat" description="ANK" evidence="3">
    <location>
        <begin position="305"/>
        <end position="340"/>
    </location>
</feature>
<sequence>MYFDNIQRTDINISEEMTTYNNCKTWFLPKGLIHSISIQSDSPPHHSVIQTAKHKSELGSVAAWLSETVLRGRGPGASGFESHRRGRIFSKEGTSAGSWMCVYVFQGLTVGWWKEERHSSDTTARSAGFKSRPNGLSMDVVLYRPERRKEKRGWAWVPGKVPRSPAAPHKEKRGINKPTADYQYQPKNMDDDHFFCLLKTRLISHQDGSPDYLHPVVGYIQEDNIDEVTTCFRCREDQHDILYYLLYKKKYDMFNCLIELEEFDVDCRNRDGSTLLMTLTGPYHDRKVSLKLLEKGADIHLTDSSGSTLLHCAVREESSDNLLIGSLVIEKGAEINCRADNGETPLHVACHYGNVDWVHTLLYHGADPNIPCNNGIIPLAAMRYVPEETQIALQDILLPYTLDFDNATLSLSSMVEAMISPGATFPKLLEKVLHLNYNIVDLEYFVENLSCHIPIYLRMFVEKFGNVVNDLINNYDILVLLLVLIRTPGQPYACSNLKGIFDAFLKSDQGPKFVQASDPSFPAISHLIQVFNSHKCMHVEEEELSKTAHLMLTYGLGVTSEDLDTVYRFYGSCDLFRLLLRMDVQFCDGHTPLSIVMMYCDPSTDLEMCLSLRDPLTDAVAKDDLNKVRSCYRQSNLKYCVLYYLIERKKYQMISELIDLEDVDVNYCDPDGYSLLTALTGRYSNTKLSQKLLEKGADIHLKDKSGLTFLHNAVKTGTADDLTVALLVIEKGADVNCRDNHGKTPLYIACEEGRENWVHTLLYYGADPNIPSHEGIIPLAAISLWISEKQQTSLQDILFPYTLDSHNTTLSLPSMVEAMISETSTFPRLLEKVSRLSYDTDDLEYFVEKIDFQNGKNLKLFVEKFEDVVNDLIDNYQILVILLELTTPRSGINYVVPNLKGILDAFLECDQGPKLINASDPSFSAISHLIKTFNCDKDMFVGEEKLTKTAFLMLSYGLCVTLEDLETVYRIYGYCELFRLLLRMDVQFCDGHKPSPMVLMYCDPSTDLAMPLDDSSSIANMANAIGTLKQIMLTEKLYSRFPGHLNSVYDAVNKNDLNKVISYFRQSNLKHYVLYYLIDREKYQMISDIIDLEDFDVNCSDPEGYSLLMILTGRYSNTKLSQKLLEKGADIHLTSTLGLTFLHHAVETGTAGDLTIALLAIEKGADVNCRNDDGETPLYIACENGHKKWVHTLLYYGADPNIPSHEGIIPLAAISLSISEKKQTRLQDILFPYTFDSDNATLSFSSMVEAMISETSTFPRLLQKVSRVSYDTDDLEYFVERIEILNGKNFKLFAEKFEDLFYLN</sequence>
<dbReference type="SMART" id="SM00248">
    <property type="entry name" value="ANK"/>
    <property type="match status" value="10"/>
</dbReference>
<evidence type="ECO:0000313" key="4">
    <source>
        <dbReference type="EMBL" id="KAH0814585.1"/>
    </source>
</evidence>
<dbReference type="Gene3D" id="1.25.40.20">
    <property type="entry name" value="Ankyrin repeat-containing domain"/>
    <property type="match status" value="3"/>
</dbReference>
<dbReference type="PROSITE" id="PS50297">
    <property type="entry name" value="ANK_REP_REGION"/>
    <property type="match status" value="4"/>
</dbReference>
<feature type="repeat" description="ANK" evidence="3">
    <location>
        <begin position="1173"/>
        <end position="1205"/>
    </location>
</feature>